<organism evidence="1 2">
    <name type="scientific">Ancylostoma ceylanicum</name>
    <dbReference type="NCBI Taxonomy" id="53326"/>
    <lineage>
        <taxon>Eukaryota</taxon>
        <taxon>Metazoa</taxon>
        <taxon>Ecdysozoa</taxon>
        <taxon>Nematoda</taxon>
        <taxon>Chromadorea</taxon>
        <taxon>Rhabditida</taxon>
        <taxon>Rhabditina</taxon>
        <taxon>Rhabditomorpha</taxon>
        <taxon>Strongyloidea</taxon>
        <taxon>Ancylostomatidae</taxon>
        <taxon>Ancylostomatinae</taxon>
        <taxon>Ancylostoma</taxon>
    </lineage>
</organism>
<name>A0A016WAT2_9BILA</name>
<evidence type="ECO:0000313" key="2">
    <source>
        <dbReference type="Proteomes" id="UP000024635"/>
    </source>
</evidence>
<comment type="caution">
    <text evidence="1">The sequence shown here is derived from an EMBL/GenBank/DDBJ whole genome shotgun (WGS) entry which is preliminary data.</text>
</comment>
<protein>
    <submittedName>
        <fullName evidence="1">Uncharacterized protein</fullName>
    </submittedName>
</protein>
<dbReference type="AlphaFoldDB" id="A0A016WAT2"/>
<reference evidence="2" key="1">
    <citation type="journal article" date="2015" name="Nat. Genet.">
        <title>The genome and transcriptome of the zoonotic hookworm Ancylostoma ceylanicum identify infection-specific gene families.</title>
        <authorList>
            <person name="Schwarz E.M."/>
            <person name="Hu Y."/>
            <person name="Antoshechkin I."/>
            <person name="Miller M.M."/>
            <person name="Sternberg P.W."/>
            <person name="Aroian R.V."/>
        </authorList>
    </citation>
    <scope>NUCLEOTIDE SEQUENCE</scope>
    <source>
        <strain evidence="2">HY135</strain>
    </source>
</reference>
<proteinExistence type="predicted"/>
<keyword evidence="2" id="KW-1185">Reference proteome</keyword>
<accession>A0A016WAT2</accession>
<evidence type="ECO:0000313" key="1">
    <source>
        <dbReference type="EMBL" id="EYC36716.1"/>
    </source>
</evidence>
<dbReference type="EMBL" id="JARK01000463">
    <property type="protein sequence ID" value="EYC36716.1"/>
    <property type="molecule type" value="Genomic_DNA"/>
</dbReference>
<gene>
    <name evidence="1" type="primary">Acey_s0863.g2748</name>
    <name evidence="1" type="ORF">Y032_0863g2748</name>
</gene>
<sequence length="101" mass="11534">MCQIQEHVFNKLTHVGESAIPNMTEWRGTRLSDKGTCLDHLRQDLICFHEIVVWAGWALKMDLGIGSEANTSLISGNFSPKLWQMFIESARFHCLISTRTQ</sequence>
<dbReference type="Proteomes" id="UP000024635">
    <property type="component" value="Unassembled WGS sequence"/>
</dbReference>